<dbReference type="Pfam" id="PF00676">
    <property type="entry name" value="E1_dh"/>
    <property type="match status" value="1"/>
</dbReference>
<accession>A0A9X9A0S2</accession>
<dbReference type="EMBL" id="SZOH01004508">
    <property type="protein sequence ID" value="TKI84960.1"/>
    <property type="molecule type" value="Genomic_DNA"/>
</dbReference>
<keyword evidence="3" id="KW-0786">Thiamine pyrophosphate</keyword>
<dbReference type="SUPFAM" id="SSF52518">
    <property type="entry name" value="Thiamin diphosphate-binding fold (THDP-binding)"/>
    <property type="match status" value="1"/>
</dbReference>
<dbReference type="GO" id="GO:0006086">
    <property type="term" value="P:pyruvate decarboxylation to acetyl-CoA"/>
    <property type="evidence" value="ECO:0007669"/>
    <property type="project" value="TreeGrafter"/>
</dbReference>
<dbReference type="InterPro" id="IPR050642">
    <property type="entry name" value="PDH_E1_Alpha_Subunit"/>
</dbReference>
<gene>
    <name evidence="5" type="ORF">FC695_40185</name>
</gene>
<evidence type="ECO:0000313" key="6">
    <source>
        <dbReference type="Proteomes" id="UP000308444"/>
    </source>
</evidence>
<feature type="non-terminal residue" evidence="5">
    <location>
        <position position="69"/>
    </location>
</feature>
<dbReference type="PANTHER" id="PTHR11516:SF60">
    <property type="entry name" value="PYRUVATE DEHYDROGENASE E1 COMPONENT SUBUNIT ALPHA"/>
    <property type="match status" value="1"/>
</dbReference>
<dbReference type="PANTHER" id="PTHR11516">
    <property type="entry name" value="PYRUVATE DEHYDROGENASE E1 COMPONENT, ALPHA SUBUNIT BACTERIAL AND ORGANELLAR"/>
    <property type="match status" value="1"/>
</dbReference>
<name>A0A9X9A0S2_BACCE</name>
<sequence>GVLPGFVHLYAGEEAVAVGVCAHLTDSDSITSTHRGHGHCIAKGCDLNGMMAELFGKATGLCKGKGGSM</sequence>
<reference evidence="5 6" key="1">
    <citation type="journal article" date="2019" name="Environ. Microbiol.">
        <title>An active ?-lactamase is a part of an orchestrated cell wall stress resistance network of Bacillus subtilis and related rhizosphere species.</title>
        <authorList>
            <person name="Bucher T."/>
            <person name="Keren-Paz A."/>
            <person name="Hausser J."/>
            <person name="Olender T."/>
            <person name="Cytryn E."/>
            <person name="Kolodkin-Gal I."/>
        </authorList>
    </citation>
    <scope>NUCLEOTIDE SEQUENCE [LARGE SCALE GENOMIC DNA]</scope>
    <source>
        <strain evidence="5 6">I32</strain>
    </source>
</reference>
<dbReference type="InterPro" id="IPR001017">
    <property type="entry name" value="DH_E1"/>
</dbReference>
<evidence type="ECO:0000256" key="2">
    <source>
        <dbReference type="ARBA" id="ARBA00023002"/>
    </source>
</evidence>
<dbReference type="GO" id="GO:0004739">
    <property type="term" value="F:pyruvate dehydrogenase (acetyl-transferring) activity"/>
    <property type="evidence" value="ECO:0007669"/>
    <property type="project" value="TreeGrafter"/>
</dbReference>
<dbReference type="InterPro" id="IPR029061">
    <property type="entry name" value="THDP-binding"/>
</dbReference>
<evidence type="ECO:0000256" key="1">
    <source>
        <dbReference type="ARBA" id="ARBA00001964"/>
    </source>
</evidence>
<protein>
    <submittedName>
        <fullName evidence="5">Pyruvate dehydrogenase (Acetyl-transferring) E1 component subunit alpha</fullName>
    </submittedName>
</protein>
<evidence type="ECO:0000259" key="4">
    <source>
        <dbReference type="Pfam" id="PF00676"/>
    </source>
</evidence>
<dbReference type="AlphaFoldDB" id="A0A9X9A0S2"/>
<comment type="cofactor">
    <cofactor evidence="1">
        <name>thiamine diphosphate</name>
        <dbReference type="ChEBI" id="CHEBI:58937"/>
    </cofactor>
</comment>
<keyword evidence="2" id="KW-0560">Oxidoreductase</keyword>
<evidence type="ECO:0000313" key="5">
    <source>
        <dbReference type="EMBL" id="TKI84960.1"/>
    </source>
</evidence>
<evidence type="ECO:0000256" key="3">
    <source>
        <dbReference type="ARBA" id="ARBA00023052"/>
    </source>
</evidence>
<comment type="caution">
    <text evidence="5">The sequence shown here is derived from an EMBL/GenBank/DDBJ whole genome shotgun (WGS) entry which is preliminary data.</text>
</comment>
<proteinExistence type="predicted"/>
<dbReference type="Proteomes" id="UP000308444">
    <property type="component" value="Unassembled WGS sequence"/>
</dbReference>
<keyword evidence="5" id="KW-0670">Pyruvate</keyword>
<organism evidence="5 6">
    <name type="scientific">Bacillus cereus</name>
    <dbReference type="NCBI Taxonomy" id="1396"/>
    <lineage>
        <taxon>Bacteria</taxon>
        <taxon>Bacillati</taxon>
        <taxon>Bacillota</taxon>
        <taxon>Bacilli</taxon>
        <taxon>Bacillales</taxon>
        <taxon>Bacillaceae</taxon>
        <taxon>Bacillus</taxon>
        <taxon>Bacillus cereus group</taxon>
    </lineage>
</organism>
<dbReference type="Gene3D" id="3.40.50.970">
    <property type="match status" value="1"/>
</dbReference>
<feature type="domain" description="Dehydrogenase E1 component" evidence="4">
    <location>
        <begin position="4"/>
        <end position="69"/>
    </location>
</feature>
<feature type="non-terminal residue" evidence="5">
    <location>
        <position position="1"/>
    </location>
</feature>